<proteinExistence type="predicted"/>
<evidence type="ECO:0000256" key="1">
    <source>
        <dbReference type="SAM" id="Phobius"/>
    </source>
</evidence>
<dbReference type="InterPro" id="IPR050640">
    <property type="entry name" value="Bact_2-comp_sensor_kinase"/>
</dbReference>
<keyword evidence="1" id="KW-0472">Membrane</keyword>
<evidence type="ECO:0000313" key="3">
    <source>
        <dbReference type="EMBL" id="SPZ94351.1"/>
    </source>
</evidence>
<reference evidence="4 6" key="2">
    <citation type="submission" date="2019-10" db="EMBL/GenBank/DDBJ databases">
        <authorList>
            <person name="Karimi E."/>
        </authorList>
    </citation>
    <scope>NUCLEOTIDE SEQUENCE [LARGE SCALE GENOMIC DNA]</scope>
    <source>
        <strain evidence="4">Sphingobacterium sp. 8BC</strain>
    </source>
</reference>
<dbReference type="EMBL" id="CABWMV010000027">
    <property type="protein sequence ID" value="VXD07233.1"/>
    <property type="molecule type" value="Genomic_DNA"/>
</dbReference>
<evidence type="ECO:0000259" key="2">
    <source>
        <dbReference type="Pfam" id="PF06580"/>
    </source>
</evidence>
<feature type="domain" description="Signal transduction histidine kinase internal region" evidence="2">
    <location>
        <begin position="57"/>
        <end position="123"/>
    </location>
</feature>
<dbReference type="InterPro" id="IPR010559">
    <property type="entry name" value="Sig_transdc_His_kin_internal"/>
</dbReference>
<dbReference type="Pfam" id="PF06580">
    <property type="entry name" value="His_kinase"/>
    <property type="match status" value="1"/>
</dbReference>
<name>A0A2X2JQW0_SPHMU</name>
<keyword evidence="1" id="KW-0812">Transmembrane</keyword>
<reference evidence="3 5" key="1">
    <citation type="submission" date="2018-06" db="EMBL/GenBank/DDBJ databases">
        <authorList>
            <consortium name="Pathogen Informatics"/>
            <person name="Doyle S."/>
        </authorList>
    </citation>
    <scope>NUCLEOTIDE SEQUENCE [LARGE SCALE GENOMIC DNA]</scope>
    <source>
        <strain evidence="3 5">NCTC11343</strain>
    </source>
</reference>
<organism evidence="3 5">
    <name type="scientific">Sphingobacterium multivorum</name>
    <dbReference type="NCBI Taxonomy" id="28454"/>
    <lineage>
        <taxon>Bacteria</taxon>
        <taxon>Pseudomonadati</taxon>
        <taxon>Bacteroidota</taxon>
        <taxon>Sphingobacteriia</taxon>
        <taxon>Sphingobacteriales</taxon>
        <taxon>Sphingobacteriaceae</taxon>
        <taxon>Sphingobacterium</taxon>
    </lineage>
</organism>
<feature type="transmembrane region" description="Helical" evidence="1">
    <location>
        <begin position="6"/>
        <end position="27"/>
    </location>
</feature>
<protein>
    <submittedName>
        <fullName evidence="3">Predicted signal transduction protein with a C-terminal ATPase domain</fullName>
    </submittedName>
</protein>
<dbReference type="GO" id="GO:0016020">
    <property type="term" value="C:membrane"/>
    <property type="evidence" value="ECO:0007669"/>
    <property type="project" value="InterPro"/>
</dbReference>
<gene>
    <name evidence="3" type="ORF">NCTC11343_05241</name>
    <name evidence="4" type="ORF">SPHINGO8BC_80124</name>
</gene>
<accession>A0A2X2JQW0</accession>
<dbReference type="EMBL" id="UAUU01000011">
    <property type="protein sequence ID" value="SPZ94351.1"/>
    <property type="molecule type" value="Genomic_DNA"/>
</dbReference>
<dbReference type="AlphaFoldDB" id="A0A2X2JQW0"/>
<dbReference type="GO" id="GO:0000155">
    <property type="term" value="F:phosphorelay sensor kinase activity"/>
    <property type="evidence" value="ECO:0007669"/>
    <property type="project" value="InterPro"/>
</dbReference>
<dbReference type="Proteomes" id="UP000251241">
    <property type="component" value="Unassembled WGS sequence"/>
</dbReference>
<dbReference type="RefSeq" id="WP_070565663.1">
    <property type="nucleotide sequence ID" value="NZ_CP068086.1"/>
</dbReference>
<keyword evidence="1" id="KW-1133">Transmembrane helix</keyword>
<dbReference type="Proteomes" id="UP000432350">
    <property type="component" value="Unassembled WGS sequence"/>
</dbReference>
<evidence type="ECO:0000313" key="4">
    <source>
        <dbReference type="EMBL" id="VXD07233.1"/>
    </source>
</evidence>
<evidence type="ECO:0000313" key="6">
    <source>
        <dbReference type="Proteomes" id="UP000432350"/>
    </source>
</evidence>
<accession>A0A654DPS4</accession>
<sequence>MTTEISNIIILLLLTIVAVVLVLFLLLRQKYRKLEVENRRQKDLFNRMDNQKIAHFHRAQLNPHLLKNSLNGILSHAYQTYYTMDKLAMVLDYVLYESEDELVSPKAEIEFARNLIEINKVKLSPLFDIRVKFDIDELNDAILNTPSFVPLMSVDLIENAFKHADFHGPDSFIAIMLTFKNGLFELVVNNRISKRSPLQKSKSGIGSKTLEERLMLYYPGRHHLRRFVENDVYTAHLQIRLYAD</sequence>
<evidence type="ECO:0000313" key="5">
    <source>
        <dbReference type="Proteomes" id="UP000251241"/>
    </source>
</evidence>
<dbReference type="PANTHER" id="PTHR34220">
    <property type="entry name" value="SENSOR HISTIDINE KINASE YPDA"/>
    <property type="match status" value="1"/>
</dbReference>
<dbReference type="PANTHER" id="PTHR34220:SF7">
    <property type="entry name" value="SENSOR HISTIDINE KINASE YPDA"/>
    <property type="match status" value="1"/>
</dbReference>